<feature type="transmembrane region" description="Helical" evidence="2">
    <location>
        <begin position="186"/>
        <end position="209"/>
    </location>
</feature>
<evidence type="ECO:0000256" key="1">
    <source>
        <dbReference type="SAM" id="MobiDB-lite"/>
    </source>
</evidence>
<keyword evidence="3" id="KW-1185">Reference proteome</keyword>
<dbReference type="AlphaFoldDB" id="A0A1I8FEX3"/>
<keyword evidence="2" id="KW-0472">Membrane</keyword>
<name>A0A1I8FEX3_9PLAT</name>
<protein>
    <submittedName>
        <fullName evidence="4">RSN1_7TM domain-containing protein</fullName>
    </submittedName>
</protein>
<dbReference type="Proteomes" id="UP000095280">
    <property type="component" value="Unplaced"/>
</dbReference>
<reference evidence="4" key="1">
    <citation type="submission" date="2016-11" db="UniProtKB">
        <authorList>
            <consortium name="WormBaseParasite"/>
        </authorList>
    </citation>
    <scope>IDENTIFICATION</scope>
</reference>
<evidence type="ECO:0000256" key="2">
    <source>
        <dbReference type="SAM" id="Phobius"/>
    </source>
</evidence>
<proteinExistence type="predicted"/>
<sequence length="285" mass="30870">WHRQSPGMLSGLSAPGRAQSEPTNALVKVCGRRHLGCRSRPSVDAGPPVEVVAEVLCRVHQRLHERRVRHHVWPLRRRTDAVAALVVVAVQAGHGGRAGPAEAAEAVSLGQQGATARRFCRRRRPAARMASHCLICSIISRITQTLSMGELDGQTKWLKLAFFLQRDRLLPAAVHQLLLGGAGGQAVAVLAYLFYVATVIMVSATSLWMKPSSCPCWLPSSSRALICWHPGPGAGVPGPAESHYNTTKGLPVRAARPYRCVMAILGPGHRRLNRKLRDMLLTAAA</sequence>
<accession>A0A1I8FEX3</accession>
<feature type="region of interest" description="Disordered" evidence="1">
    <location>
        <begin position="1"/>
        <end position="21"/>
    </location>
</feature>
<evidence type="ECO:0000313" key="4">
    <source>
        <dbReference type="WBParaSite" id="maker-unitig_30481-snap-gene-0.2-mRNA-1"/>
    </source>
</evidence>
<dbReference type="WBParaSite" id="maker-unitig_30481-snap-gene-0.2-mRNA-1">
    <property type="protein sequence ID" value="maker-unitig_30481-snap-gene-0.2-mRNA-1"/>
    <property type="gene ID" value="maker-unitig_30481-snap-gene-0.2"/>
</dbReference>
<evidence type="ECO:0000313" key="3">
    <source>
        <dbReference type="Proteomes" id="UP000095280"/>
    </source>
</evidence>
<keyword evidence="2" id="KW-0812">Transmembrane</keyword>
<keyword evidence="2" id="KW-1133">Transmembrane helix</keyword>
<organism evidence="3 4">
    <name type="scientific">Macrostomum lignano</name>
    <dbReference type="NCBI Taxonomy" id="282301"/>
    <lineage>
        <taxon>Eukaryota</taxon>
        <taxon>Metazoa</taxon>
        <taxon>Spiralia</taxon>
        <taxon>Lophotrochozoa</taxon>
        <taxon>Platyhelminthes</taxon>
        <taxon>Rhabditophora</taxon>
        <taxon>Macrostomorpha</taxon>
        <taxon>Macrostomida</taxon>
        <taxon>Macrostomidae</taxon>
        <taxon>Macrostomum</taxon>
    </lineage>
</organism>